<gene>
    <name evidence="1" type="ORF">DW272_01995</name>
</gene>
<organism evidence="1 2">
    <name type="scientific">Blautia obeum</name>
    <dbReference type="NCBI Taxonomy" id="40520"/>
    <lineage>
        <taxon>Bacteria</taxon>
        <taxon>Bacillati</taxon>
        <taxon>Bacillota</taxon>
        <taxon>Clostridia</taxon>
        <taxon>Lachnospirales</taxon>
        <taxon>Lachnospiraceae</taxon>
        <taxon>Blautia</taxon>
    </lineage>
</organism>
<reference evidence="1 2" key="1">
    <citation type="submission" date="2018-08" db="EMBL/GenBank/DDBJ databases">
        <title>A genome reference for cultivated species of the human gut microbiota.</title>
        <authorList>
            <person name="Zou Y."/>
            <person name="Xue W."/>
            <person name="Luo G."/>
        </authorList>
    </citation>
    <scope>NUCLEOTIDE SEQUENCE [LARGE SCALE GENOMIC DNA]</scope>
    <source>
        <strain evidence="1 2">AM22-9LB</strain>
    </source>
</reference>
<proteinExistence type="predicted"/>
<evidence type="ECO:0000313" key="2">
    <source>
        <dbReference type="Proteomes" id="UP000284220"/>
    </source>
</evidence>
<protein>
    <submittedName>
        <fullName evidence="1">Uncharacterized protein</fullName>
    </submittedName>
</protein>
<sequence length="117" mass="13664">MYSIEEIKEIIDNAVLEECKNYNDSSSREYIGVQSLKTRLYDAFGLEDDDIRSMKVKIIKVTPVIEVVSPWYRDKIGEIYTVSNKKVDMGLEIEGMYYRILGKQTKYLRCCDCEIVN</sequence>
<evidence type="ECO:0000313" key="1">
    <source>
        <dbReference type="EMBL" id="RHG20000.1"/>
    </source>
</evidence>
<name>A0A414SK89_9FIRM</name>
<dbReference type="RefSeq" id="WP_118197322.1">
    <property type="nucleotide sequence ID" value="NZ_QRHZ01000001.1"/>
</dbReference>
<dbReference type="Proteomes" id="UP000284220">
    <property type="component" value="Unassembled WGS sequence"/>
</dbReference>
<dbReference type="EMBL" id="QRHZ01000001">
    <property type="protein sequence ID" value="RHG20000.1"/>
    <property type="molecule type" value="Genomic_DNA"/>
</dbReference>
<dbReference type="AlphaFoldDB" id="A0A414SK89"/>
<accession>A0A414SK89</accession>
<comment type="caution">
    <text evidence="1">The sequence shown here is derived from an EMBL/GenBank/DDBJ whole genome shotgun (WGS) entry which is preliminary data.</text>
</comment>